<protein>
    <recommendedName>
        <fullName evidence="1">Ferric siderophore reductase C-terminal domain-containing protein</fullName>
    </recommendedName>
</protein>
<gene>
    <name evidence="2" type="ORF">GCM10023329_09470</name>
</gene>
<evidence type="ECO:0000313" key="2">
    <source>
        <dbReference type="EMBL" id="GAA4765510.1"/>
    </source>
</evidence>
<comment type="caution">
    <text evidence="2">The sequence shown here is derived from an EMBL/GenBank/DDBJ whole genome shotgun (WGS) entry which is preliminary data.</text>
</comment>
<evidence type="ECO:0000313" key="3">
    <source>
        <dbReference type="Proteomes" id="UP001501147"/>
    </source>
</evidence>
<dbReference type="RefSeq" id="WP_345609653.1">
    <property type="nucleotide sequence ID" value="NZ_BAABJV010000001.1"/>
</dbReference>
<proteinExistence type="predicted"/>
<organism evidence="2 3">
    <name type="scientific">Streptomyces sanyensis</name>
    <dbReference type="NCBI Taxonomy" id="568869"/>
    <lineage>
        <taxon>Bacteria</taxon>
        <taxon>Bacillati</taxon>
        <taxon>Actinomycetota</taxon>
        <taxon>Actinomycetes</taxon>
        <taxon>Kitasatosporales</taxon>
        <taxon>Streptomycetaceae</taxon>
        <taxon>Streptomyces</taxon>
    </lineage>
</organism>
<dbReference type="EMBL" id="BAABJV010000001">
    <property type="protein sequence ID" value="GAA4765510.1"/>
    <property type="molecule type" value="Genomic_DNA"/>
</dbReference>
<feature type="domain" description="Ferric siderophore reductase C-terminal" evidence="1">
    <location>
        <begin position="215"/>
        <end position="235"/>
    </location>
</feature>
<name>A0ABP8ZV02_9ACTN</name>
<sequence length="250" mass="26012">MTPDLLARVGAVGPYFEIAAGERPDAAGFRPLSALYGDRRVLEGYVAEVGRRLGSDQRRVAASTLHIGTAARLWSVALGAAVLTGRVPDLAPDRLLWRTPPTGPIELWLPRPSACPPPGTAVGAPSPAALVDALHDTVMVRNLEPFALVLRREFTLSPLTLRGNAASALVGAARVLGGHAPGAGGDPVALAGALLDREPMAGEGVLDRDPLAYRRGSCCLYYRAPGGGMCGECVLHRRPGGVPVRRGVAG</sequence>
<evidence type="ECO:0000259" key="1">
    <source>
        <dbReference type="Pfam" id="PF11575"/>
    </source>
</evidence>
<dbReference type="Pfam" id="PF11575">
    <property type="entry name" value="FhuF_C"/>
    <property type="match status" value="1"/>
</dbReference>
<accession>A0ABP8ZV02</accession>
<dbReference type="InterPro" id="IPR024726">
    <property type="entry name" value="FhuF_C"/>
</dbReference>
<dbReference type="Proteomes" id="UP001501147">
    <property type="component" value="Unassembled WGS sequence"/>
</dbReference>
<keyword evidence="3" id="KW-1185">Reference proteome</keyword>
<reference evidence="3" key="1">
    <citation type="journal article" date="2019" name="Int. J. Syst. Evol. Microbiol.">
        <title>The Global Catalogue of Microorganisms (GCM) 10K type strain sequencing project: providing services to taxonomists for standard genome sequencing and annotation.</title>
        <authorList>
            <consortium name="The Broad Institute Genomics Platform"/>
            <consortium name="The Broad Institute Genome Sequencing Center for Infectious Disease"/>
            <person name="Wu L."/>
            <person name="Ma J."/>
        </authorList>
    </citation>
    <scope>NUCLEOTIDE SEQUENCE [LARGE SCALE GENOMIC DNA]</scope>
    <source>
        <strain evidence="3">JCM 18324</strain>
    </source>
</reference>